<reference evidence="2" key="1">
    <citation type="submission" date="2023-03" db="EMBL/GenBank/DDBJ databases">
        <title>Emydomyces testavorans Genome Sequence.</title>
        <authorList>
            <person name="Hoyer L."/>
        </authorList>
    </citation>
    <scope>NUCLEOTIDE SEQUENCE</scope>
    <source>
        <strain evidence="2">16-2883</strain>
    </source>
</reference>
<feature type="region of interest" description="Disordered" evidence="1">
    <location>
        <begin position="146"/>
        <end position="288"/>
    </location>
</feature>
<dbReference type="Proteomes" id="UP001219355">
    <property type="component" value="Chromosome 1"/>
</dbReference>
<protein>
    <recommendedName>
        <fullName evidence="4">G-patch domain-containing protein</fullName>
    </recommendedName>
</protein>
<evidence type="ECO:0000313" key="3">
    <source>
        <dbReference type="Proteomes" id="UP001219355"/>
    </source>
</evidence>
<feature type="compositionally biased region" description="Basic and acidic residues" evidence="1">
    <location>
        <begin position="247"/>
        <end position="273"/>
    </location>
</feature>
<feature type="compositionally biased region" description="Basic residues" evidence="1">
    <location>
        <begin position="274"/>
        <end position="288"/>
    </location>
</feature>
<dbReference type="EMBL" id="CP120627">
    <property type="protein sequence ID" value="WEW54802.1"/>
    <property type="molecule type" value="Genomic_DNA"/>
</dbReference>
<feature type="compositionally biased region" description="Basic and acidic residues" evidence="1">
    <location>
        <begin position="203"/>
        <end position="213"/>
    </location>
</feature>
<proteinExistence type="predicted"/>
<organism evidence="2 3">
    <name type="scientific">Emydomyces testavorans</name>
    <dbReference type="NCBI Taxonomy" id="2070801"/>
    <lineage>
        <taxon>Eukaryota</taxon>
        <taxon>Fungi</taxon>
        <taxon>Dikarya</taxon>
        <taxon>Ascomycota</taxon>
        <taxon>Pezizomycotina</taxon>
        <taxon>Eurotiomycetes</taxon>
        <taxon>Eurotiomycetidae</taxon>
        <taxon>Onygenales</taxon>
        <taxon>Nannizziopsiaceae</taxon>
        <taxon>Emydomyces</taxon>
    </lineage>
</organism>
<dbReference type="AlphaFoldDB" id="A0AAF0DC45"/>
<evidence type="ECO:0008006" key="4">
    <source>
        <dbReference type="Google" id="ProtNLM"/>
    </source>
</evidence>
<keyword evidence="3" id="KW-1185">Reference proteome</keyword>
<accession>A0AAF0DC45</accession>
<gene>
    <name evidence="2" type="ORF">PRK78_000227</name>
</gene>
<feature type="compositionally biased region" description="Low complexity" evidence="1">
    <location>
        <begin position="228"/>
        <end position="239"/>
    </location>
</feature>
<sequence length="288" mass="32261">MDTKAYLMGQGWSGPGNPLNPSHRPGVPHAGLGLTKPILVARKRNTHGIGKKTTHDHTNQWWLRGFEEALKGVGNDGSATPTTSASEENNGSVGIRSELYRFFVRGEGLKGTIGTRVDAVEVVTGGNHATKRKRDKDAEEVWDLKSRDSGKRKRKRTKEKLSGIESLAISSNEDTMETTKRKVKRTSKVSQEMRDITSGNGEIELREKKSEKERKRKKRCGEDSCTEASPNSDSSAASNHITYPQISDKDARKRRKELERAKKDAKGEANEKPKKSKNRKKKRKKEER</sequence>
<evidence type="ECO:0000256" key="1">
    <source>
        <dbReference type="SAM" id="MobiDB-lite"/>
    </source>
</evidence>
<name>A0AAF0DC45_9EURO</name>
<evidence type="ECO:0000313" key="2">
    <source>
        <dbReference type="EMBL" id="WEW54802.1"/>
    </source>
</evidence>
<feature type="region of interest" description="Disordered" evidence="1">
    <location>
        <begin position="1"/>
        <end position="26"/>
    </location>
</feature>